<keyword evidence="5 6" id="KW-0413">Isomerase</keyword>
<feature type="transmembrane region" description="Helical" evidence="9">
    <location>
        <begin position="278"/>
        <end position="297"/>
    </location>
</feature>
<dbReference type="FunFam" id="3.20.20.10:FF:000002">
    <property type="entry name" value="Alanine racemase"/>
    <property type="match status" value="1"/>
</dbReference>
<comment type="subcellular location">
    <subcellularLocation>
        <location evidence="2">Membrane</location>
    </subcellularLocation>
</comment>
<organism evidence="11 12">
    <name type="scientific">Robertmurraya siralis</name>
    <dbReference type="NCBI Taxonomy" id="77777"/>
    <lineage>
        <taxon>Bacteria</taxon>
        <taxon>Bacillati</taxon>
        <taxon>Bacillota</taxon>
        <taxon>Bacilli</taxon>
        <taxon>Bacillales</taxon>
        <taxon>Bacillaceae</taxon>
        <taxon>Robertmurraya</taxon>
    </lineage>
</organism>
<dbReference type="Pfam" id="PF01757">
    <property type="entry name" value="Acyl_transf_3"/>
    <property type="match status" value="1"/>
</dbReference>
<comment type="caution">
    <text evidence="11">The sequence shown here is derived from an EMBL/GenBank/DDBJ whole genome shotgun (WGS) entry which is preliminary data.</text>
</comment>
<keyword evidence="12" id="KW-1185">Reference proteome</keyword>
<comment type="function">
    <text evidence="6">Catalyzes the interconversion of L-alanine and D-alanine. May also act on other amino acids.</text>
</comment>
<accession>A0A919WIH2</accession>
<feature type="modified residue" description="N6-(pyridoxal phosphate)lysine" evidence="6 7">
    <location>
        <position position="373"/>
    </location>
</feature>
<dbReference type="Pfam" id="PF01168">
    <property type="entry name" value="Ala_racemase_N"/>
    <property type="match status" value="1"/>
</dbReference>
<dbReference type="PANTHER" id="PTHR30511">
    <property type="entry name" value="ALANINE RACEMASE"/>
    <property type="match status" value="1"/>
</dbReference>
<dbReference type="HAMAP" id="MF_01201">
    <property type="entry name" value="Ala_racemase"/>
    <property type="match status" value="1"/>
</dbReference>
<dbReference type="GO" id="GO:0030632">
    <property type="term" value="P:D-alanine biosynthetic process"/>
    <property type="evidence" value="ECO:0007669"/>
    <property type="project" value="UniProtKB-UniRule"/>
</dbReference>
<dbReference type="Proteomes" id="UP000682111">
    <property type="component" value="Unassembled WGS sequence"/>
</dbReference>
<feature type="transmembrane region" description="Helical" evidence="9">
    <location>
        <begin position="43"/>
        <end position="61"/>
    </location>
</feature>
<name>A0A919WIH2_9BACI</name>
<evidence type="ECO:0000256" key="7">
    <source>
        <dbReference type="PIRSR" id="PIRSR600821-50"/>
    </source>
</evidence>
<evidence type="ECO:0000256" key="2">
    <source>
        <dbReference type="ARBA" id="ARBA00004370"/>
    </source>
</evidence>
<evidence type="ECO:0000256" key="4">
    <source>
        <dbReference type="ARBA" id="ARBA00022898"/>
    </source>
</evidence>
<dbReference type="SUPFAM" id="SSF51419">
    <property type="entry name" value="PLP-binding barrel"/>
    <property type="match status" value="1"/>
</dbReference>
<evidence type="ECO:0000256" key="6">
    <source>
        <dbReference type="HAMAP-Rule" id="MF_01201"/>
    </source>
</evidence>
<dbReference type="InterPro" id="IPR001608">
    <property type="entry name" value="Ala_racemase_N"/>
</dbReference>
<feature type="domain" description="Alanine racemase C-terminal" evidence="10">
    <location>
        <begin position="578"/>
        <end position="705"/>
    </location>
</feature>
<sequence>MRLKNDTGALDPFRLIAAFLVIANHTSPLLSFGENADFILTRIIARTAVPFFLMVSGYFLYKYIKNGDNSYILAFCKKMALLYAFSIILFLPLNLYAGHYKGENWWITFIKDLFIDGTFYHLWYFPGLILGILIVRLCMRRLGLQLTFLLSIFLYLLGLFGDSYYGIATQITFIDTFYDGIFSITDYTRNGLFMVPIFLTMGMLIYQGRKSSSLKNNLLLFIVSFVLLVVEGLWLHAHSLQRHDSMYIMLVPTMYYLFLILLQLNGKSSKNLRNIATIMYIIHPWMIVVVRFTADLFKLEHLFIVNSFVHYLTVSVLSFVMAAFLSWGIKWRKQTPSPTGRAWIEIDLQALRENIEILRKLLPGNTKLMAVVKANAYGHGAVKVAKELNKNGINSFAVATLAEGIQLRKNRVKGEILVLGYTNPQDIRFLKRYRLTQTIIGLSYARELNKYGIGLDVQVKLDTGMHRLGVDASQLTELKRIYRCQHLKIKGIYSHLSVSDSLEPEDINSTNEQIAKYNQTIEWLQSQQLRIGRRHIQASYGLLNYPDLQYDYVRAGIALYGILSNNDEVVSKVELKPVLAIKARVAMVKHVPPGEFVSYGRTYETKEMMITAVVTIGYADGLPRNLNHGHVLIHGQKAPIIGRICMDQLIVDVTDLANVQTNDIVTIIGKDGSERITSEEVANKCGTITNELLSRLGSRLNYIYKNPFFH</sequence>
<feature type="transmembrane region" description="Helical" evidence="9">
    <location>
        <begin position="81"/>
        <end position="100"/>
    </location>
</feature>
<proteinExistence type="inferred from homology"/>
<evidence type="ECO:0000313" key="11">
    <source>
        <dbReference type="EMBL" id="GIN62636.1"/>
    </source>
</evidence>
<reference evidence="11" key="1">
    <citation type="submission" date="2021-03" db="EMBL/GenBank/DDBJ databases">
        <title>Antimicrobial resistance genes in bacteria isolated from Japanese honey, and their potential for conferring macrolide and lincosamide resistance in the American foulbrood pathogen Paenibacillus larvae.</title>
        <authorList>
            <person name="Okamoto M."/>
            <person name="Kumagai M."/>
            <person name="Kanamori H."/>
            <person name="Takamatsu D."/>
        </authorList>
    </citation>
    <scope>NUCLEOTIDE SEQUENCE</scope>
    <source>
        <strain evidence="11">J27TS8</strain>
    </source>
</reference>
<evidence type="ECO:0000313" key="12">
    <source>
        <dbReference type="Proteomes" id="UP000682111"/>
    </source>
</evidence>
<dbReference type="InterPro" id="IPR011079">
    <property type="entry name" value="Ala_racemase_C"/>
</dbReference>
<dbReference type="Gene3D" id="2.40.37.10">
    <property type="entry name" value="Lyase, Ornithine Decarboxylase, Chain A, domain 1"/>
    <property type="match status" value="1"/>
</dbReference>
<evidence type="ECO:0000256" key="8">
    <source>
        <dbReference type="PIRSR" id="PIRSR600821-52"/>
    </source>
</evidence>
<feature type="transmembrane region" description="Helical" evidence="9">
    <location>
        <begin position="218"/>
        <end position="235"/>
    </location>
</feature>
<comment type="similarity">
    <text evidence="6">Belongs to the alanine racemase family.</text>
</comment>
<keyword evidence="9" id="KW-0472">Membrane</keyword>
<keyword evidence="4 6" id="KW-0663">Pyridoxal phosphate</keyword>
<feature type="active site" description="Proton acceptor; specific for L-alanine" evidence="6">
    <location>
        <position position="599"/>
    </location>
</feature>
<keyword evidence="9" id="KW-1133">Transmembrane helix</keyword>
<evidence type="ECO:0000256" key="1">
    <source>
        <dbReference type="ARBA" id="ARBA00001933"/>
    </source>
</evidence>
<dbReference type="GO" id="GO:0016747">
    <property type="term" value="F:acyltransferase activity, transferring groups other than amino-acyl groups"/>
    <property type="evidence" value="ECO:0007669"/>
    <property type="project" value="InterPro"/>
</dbReference>
<feature type="transmembrane region" description="Helical" evidence="9">
    <location>
        <begin position="187"/>
        <end position="206"/>
    </location>
</feature>
<dbReference type="GO" id="GO:0005829">
    <property type="term" value="C:cytosol"/>
    <property type="evidence" value="ECO:0007669"/>
    <property type="project" value="TreeGrafter"/>
</dbReference>
<feature type="transmembrane region" description="Helical" evidence="9">
    <location>
        <begin position="120"/>
        <end position="139"/>
    </location>
</feature>
<evidence type="ECO:0000256" key="3">
    <source>
        <dbReference type="ARBA" id="ARBA00007400"/>
    </source>
</evidence>
<dbReference type="PANTHER" id="PTHR30511:SF0">
    <property type="entry name" value="ALANINE RACEMASE, CATABOLIC-RELATED"/>
    <property type="match status" value="1"/>
</dbReference>
<dbReference type="InterPro" id="IPR009006">
    <property type="entry name" value="Ala_racemase/Decarboxylase_C"/>
</dbReference>
<dbReference type="RefSeq" id="WP_212933891.1">
    <property type="nucleotide sequence ID" value="NZ_BORC01000004.1"/>
</dbReference>
<comment type="catalytic activity">
    <reaction evidence="6">
        <text>L-alanine = D-alanine</text>
        <dbReference type="Rhea" id="RHEA:20249"/>
        <dbReference type="ChEBI" id="CHEBI:57416"/>
        <dbReference type="ChEBI" id="CHEBI:57972"/>
        <dbReference type="EC" id="5.1.1.1"/>
    </reaction>
</comment>
<evidence type="ECO:0000256" key="5">
    <source>
        <dbReference type="ARBA" id="ARBA00023235"/>
    </source>
</evidence>
<dbReference type="InterPro" id="IPR002656">
    <property type="entry name" value="Acyl_transf_3_dom"/>
</dbReference>
<evidence type="ECO:0000256" key="9">
    <source>
        <dbReference type="SAM" id="Phobius"/>
    </source>
</evidence>
<dbReference type="EC" id="5.1.1.1" evidence="6"/>
<dbReference type="SUPFAM" id="SSF50621">
    <property type="entry name" value="Alanine racemase C-terminal domain-like"/>
    <property type="match status" value="1"/>
</dbReference>
<feature type="binding site" evidence="6 8">
    <location>
        <position position="646"/>
    </location>
    <ligand>
        <name>substrate</name>
    </ligand>
</feature>
<dbReference type="GO" id="GO:0008784">
    <property type="term" value="F:alanine racemase activity"/>
    <property type="evidence" value="ECO:0007669"/>
    <property type="project" value="UniProtKB-UniRule"/>
</dbReference>
<feature type="active site" description="Proton acceptor; specific for D-alanine" evidence="6">
    <location>
        <position position="373"/>
    </location>
</feature>
<gene>
    <name evidence="11" type="primary">vanTG</name>
    <name evidence="11" type="ORF">J27TS8_26290</name>
</gene>
<dbReference type="PRINTS" id="PR00992">
    <property type="entry name" value="ALARACEMASE"/>
</dbReference>
<feature type="binding site" evidence="6 8">
    <location>
        <position position="467"/>
    </location>
    <ligand>
        <name>substrate</name>
    </ligand>
</feature>
<comment type="pathway">
    <text evidence="6">Amino-acid biosynthesis; D-alanine biosynthesis; D-alanine from L-alanine: step 1/1.</text>
</comment>
<dbReference type="Gene3D" id="3.20.20.10">
    <property type="entry name" value="Alanine racemase"/>
    <property type="match status" value="1"/>
</dbReference>
<dbReference type="InterPro" id="IPR000821">
    <property type="entry name" value="Ala_racemase"/>
</dbReference>
<dbReference type="GO" id="GO:0030170">
    <property type="term" value="F:pyridoxal phosphate binding"/>
    <property type="evidence" value="ECO:0007669"/>
    <property type="project" value="UniProtKB-UniRule"/>
</dbReference>
<keyword evidence="9" id="KW-0812">Transmembrane</keyword>
<protein>
    <recommendedName>
        <fullName evidence="6">Alanine racemase</fullName>
        <ecNumber evidence="6">5.1.1.1</ecNumber>
    </recommendedName>
</protein>
<dbReference type="SMART" id="SM01005">
    <property type="entry name" value="Ala_racemase_C"/>
    <property type="match status" value="1"/>
</dbReference>
<feature type="transmembrane region" description="Helical" evidence="9">
    <location>
        <begin position="309"/>
        <end position="329"/>
    </location>
</feature>
<comment type="cofactor">
    <cofactor evidence="1 6 7">
        <name>pyridoxal 5'-phosphate</name>
        <dbReference type="ChEBI" id="CHEBI:597326"/>
    </cofactor>
</comment>
<dbReference type="NCBIfam" id="NF033131">
    <property type="entry name" value="vanT-G-Cterm"/>
    <property type="match status" value="1"/>
</dbReference>
<dbReference type="NCBIfam" id="TIGR00492">
    <property type="entry name" value="alr"/>
    <property type="match status" value="1"/>
</dbReference>
<dbReference type="AlphaFoldDB" id="A0A919WIH2"/>
<evidence type="ECO:0000259" key="10">
    <source>
        <dbReference type="SMART" id="SM01005"/>
    </source>
</evidence>
<feature type="transmembrane region" description="Helical" evidence="9">
    <location>
        <begin position="247"/>
        <end position="266"/>
    </location>
</feature>
<feature type="transmembrane region" description="Helical" evidence="9">
    <location>
        <begin position="146"/>
        <end position="167"/>
    </location>
</feature>
<dbReference type="PROSITE" id="PS00395">
    <property type="entry name" value="ALANINE_RACEMASE"/>
    <property type="match status" value="1"/>
</dbReference>
<dbReference type="InterPro" id="IPR029066">
    <property type="entry name" value="PLP-binding_barrel"/>
</dbReference>
<dbReference type="Pfam" id="PF00842">
    <property type="entry name" value="Ala_racemase_C"/>
    <property type="match status" value="1"/>
</dbReference>
<dbReference type="InterPro" id="IPR020622">
    <property type="entry name" value="Ala_racemase_pyridoxalP-BS"/>
</dbReference>
<comment type="similarity">
    <text evidence="3">Belongs to the acyltransferase 3 family.</text>
</comment>
<dbReference type="EMBL" id="BORC01000004">
    <property type="protein sequence ID" value="GIN62636.1"/>
    <property type="molecule type" value="Genomic_DNA"/>
</dbReference>